<gene>
    <name evidence="1" type="ORF">HPB47_020441</name>
</gene>
<evidence type="ECO:0000313" key="1">
    <source>
        <dbReference type="EMBL" id="KAG0432862.1"/>
    </source>
</evidence>
<organism evidence="1 2">
    <name type="scientific">Ixodes persulcatus</name>
    <name type="common">Taiga tick</name>
    <dbReference type="NCBI Taxonomy" id="34615"/>
    <lineage>
        <taxon>Eukaryota</taxon>
        <taxon>Metazoa</taxon>
        <taxon>Ecdysozoa</taxon>
        <taxon>Arthropoda</taxon>
        <taxon>Chelicerata</taxon>
        <taxon>Arachnida</taxon>
        <taxon>Acari</taxon>
        <taxon>Parasitiformes</taxon>
        <taxon>Ixodida</taxon>
        <taxon>Ixodoidea</taxon>
        <taxon>Ixodidae</taxon>
        <taxon>Ixodinae</taxon>
        <taxon>Ixodes</taxon>
    </lineage>
</organism>
<comment type="caution">
    <text evidence="1">The sequence shown here is derived from an EMBL/GenBank/DDBJ whole genome shotgun (WGS) entry which is preliminary data.</text>
</comment>
<name>A0AC60QFG9_IXOPE</name>
<keyword evidence="2" id="KW-1185">Reference proteome</keyword>
<dbReference type="Proteomes" id="UP000805193">
    <property type="component" value="Unassembled WGS sequence"/>
</dbReference>
<evidence type="ECO:0000313" key="2">
    <source>
        <dbReference type="Proteomes" id="UP000805193"/>
    </source>
</evidence>
<dbReference type="EMBL" id="JABSTQ010009110">
    <property type="protein sequence ID" value="KAG0432862.1"/>
    <property type="molecule type" value="Genomic_DNA"/>
</dbReference>
<proteinExistence type="predicted"/>
<protein>
    <submittedName>
        <fullName evidence="1">Uncharacterized protein</fullName>
    </submittedName>
</protein>
<reference evidence="1 2" key="1">
    <citation type="journal article" date="2020" name="Cell">
        <title>Large-Scale Comparative Analyses of Tick Genomes Elucidate Their Genetic Diversity and Vector Capacities.</title>
        <authorList>
            <consortium name="Tick Genome and Microbiome Consortium (TIGMIC)"/>
            <person name="Jia N."/>
            <person name="Wang J."/>
            <person name="Shi W."/>
            <person name="Du L."/>
            <person name="Sun Y."/>
            <person name="Zhan W."/>
            <person name="Jiang J.F."/>
            <person name="Wang Q."/>
            <person name="Zhang B."/>
            <person name="Ji P."/>
            <person name="Bell-Sakyi L."/>
            <person name="Cui X.M."/>
            <person name="Yuan T.T."/>
            <person name="Jiang B.G."/>
            <person name="Yang W.F."/>
            <person name="Lam T.T."/>
            <person name="Chang Q.C."/>
            <person name="Ding S.J."/>
            <person name="Wang X.J."/>
            <person name="Zhu J.G."/>
            <person name="Ruan X.D."/>
            <person name="Zhao L."/>
            <person name="Wei J.T."/>
            <person name="Ye R.Z."/>
            <person name="Que T.C."/>
            <person name="Du C.H."/>
            <person name="Zhou Y.H."/>
            <person name="Cheng J.X."/>
            <person name="Dai P.F."/>
            <person name="Guo W.B."/>
            <person name="Han X.H."/>
            <person name="Huang E.J."/>
            <person name="Li L.F."/>
            <person name="Wei W."/>
            <person name="Gao Y.C."/>
            <person name="Liu J.Z."/>
            <person name="Shao H.Z."/>
            <person name="Wang X."/>
            <person name="Wang C.C."/>
            <person name="Yang T.C."/>
            <person name="Huo Q.B."/>
            <person name="Li W."/>
            <person name="Chen H.Y."/>
            <person name="Chen S.E."/>
            <person name="Zhou L.G."/>
            <person name="Ni X.B."/>
            <person name="Tian J.H."/>
            <person name="Sheng Y."/>
            <person name="Liu T."/>
            <person name="Pan Y.S."/>
            <person name="Xia L.Y."/>
            <person name="Li J."/>
            <person name="Zhao F."/>
            <person name="Cao W.C."/>
        </authorList>
    </citation>
    <scope>NUCLEOTIDE SEQUENCE [LARGE SCALE GENOMIC DNA]</scope>
    <source>
        <strain evidence="1">Iper-2018</strain>
    </source>
</reference>
<sequence length="111" mass="12418">MVCGTVQYMAPEVLCGQRPDFPSDVYSLGVVLWQMQSGVRPFDGLHQHAVIFQVVRQQARPQFGQSKSPELEALVTRCWSTFPQDRPSTGAVVQDLTALHRSHLEARITPV</sequence>
<accession>A0AC60QFG9</accession>